<keyword evidence="5" id="KW-1185">Reference proteome</keyword>
<dbReference type="InterPro" id="IPR008900">
    <property type="entry name" value="Zot_N"/>
</dbReference>
<evidence type="ECO:0000313" key="4">
    <source>
        <dbReference type="EMBL" id="TAA20546.1"/>
    </source>
</evidence>
<dbReference type="EMBL" id="SHME01000002">
    <property type="protein sequence ID" value="TAA20546.1"/>
    <property type="molecule type" value="Genomic_DNA"/>
</dbReference>
<dbReference type="Proteomes" id="UP000293089">
    <property type="component" value="Unassembled WGS sequence"/>
</dbReference>
<keyword evidence="2" id="KW-0812">Transmembrane</keyword>
<evidence type="ECO:0000259" key="3">
    <source>
        <dbReference type="Pfam" id="PF05707"/>
    </source>
</evidence>
<dbReference type="RefSeq" id="WP_130532545.1">
    <property type="nucleotide sequence ID" value="NZ_SHME01000002.1"/>
</dbReference>
<keyword evidence="2" id="KW-0472">Membrane</keyword>
<feature type="transmembrane region" description="Helical" evidence="2">
    <location>
        <begin position="185"/>
        <end position="205"/>
    </location>
</feature>
<dbReference type="InterPro" id="IPR027417">
    <property type="entry name" value="P-loop_NTPase"/>
</dbReference>
<keyword evidence="2" id="KW-1133">Transmembrane helix</keyword>
<protein>
    <submittedName>
        <fullName evidence="4">Zonular occludens toxin family protein</fullName>
    </submittedName>
</protein>
<accession>A0ABY1WF82</accession>
<evidence type="ECO:0000256" key="2">
    <source>
        <dbReference type="SAM" id="Phobius"/>
    </source>
</evidence>
<evidence type="ECO:0000313" key="5">
    <source>
        <dbReference type="Proteomes" id="UP000293089"/>
    </source>
</evidence>
<sequence>MIYWFTGQPGHGKTLHAIVKAMEFKDQGRLVYVCNVRDFDYAATGMQPMTPEQFREWMTFLPDGAVALVDECYEHGMLPKRASTAGVPAHVQELAKHRHRGIDFIFVCQSPDKQCDSFTHDLIERHIHVRRRFGTQFVHLREFDRFERNPEKGHPLVVRRVRLPKRAMGTYKSTELDTTERRIPWYYFAFGLGVPLSLFMMYWTFGRMGHALGGDDAKPIAAGKVDDAPERHGALATGREGAKRESMTPAEYVAKFTPRIASQPWSAPAYDGIAVPSDAPRVFCMSTGPGERADGSHGEASCSCLSEQGTRYVMPAGICRAIAANGQYEPLRDEREQQHQTADTQTQFNREALAKLQGSPQAHEGASSPVGGATLGTKGQAPAYGDIGAAPPQKVYGTL</sequence>
<organism evidence="4 5">
    <name type="scientific">Pseudoxanthomonas winnipegensis</name>
    <dbReference type="NCBI Taxonomy" id="2480810"/>
    <lineage>
        <taxon>Bacteria</taxon>
        <taxon>Pseudomonadati</taxon>
        <taxon>Pseudomonadota</taxon>
        <taxon>Gammaproteobacteria</taxon>
        <taxon>Lysobacterales</taxon>
        <taxon>Lysobacteraceae</taxon>
        <taxon>Pseudoxanthomonas</taxon>
    </lineage>
</organism>
<feature type="domain" description="Zona occludens toxin N-terminal" evidence="3">
    <location>
        <begin position="1"/>
        <end position="174"/>
    </location>
</feature>
<evidence type="ECO:0000256" key="1">
    <source>
        <dbReference type="SAM" id="MobiDB-lite"/>
    </source>
</evidence>
<comment type="caution">
    <text evidence="4">The sequence shown here is derived from an EMBL/GenBank/DDBJ whole genome shotgun (WGS) entry which is preliminary data.</text>
</comment>
<dbReference type="Gene3D" id="3.40.50.300">
    <property type="entry name" value="P-loop containing nucleotide triphosphate hydrolases"/>
    <property type="match status" value="1"/>
</dbReference>
<reference evidence="4 5" key="1">
    <citation type="submission" date="2019-02" db="EMBL/GenBank/DDBJ databases">
        <title>WGS of Pseudoxanthomonas species novum from clinical isolates.</title>
        <authorList>
            <person name="Bernier A.-M."/>
            <person name="Bernard K."/>
            <person name="Vachon A."/>
        </authorList>
    </citation>
    <scope>NUCLEOTIDE SEQUENCE [LARGE SCALE GENOMIC DNA]</scope>
    <source>
        <strain evidence="5">NML 170316</strain>
    </source>
</reference>
<gene>
    <name evidence="4" type="ORF">EA658_06190</name>
</gene>
<feature type="region of interest" description="Disordered" evidence="1">
    <location>
        <begin position="355"/>
        <end position="399"/>
    </location>
</feature>
<proteinExistence type="predicted"/>
<dbReference type="Pfam" id="PF05707">
    <property type="entry name" value="Zot"/>
    <property type="match status" value="1"/>
</dbReference>
<name>A0ABY1WF82_9GAMM</name>